<dbReference type="PROSITE" id="PS00518">
    <property type="entry name" value="ZF_RING_1"/>
    <property type="match status" value="1"/>
</dbReference>
<evidence type="ECO:0000313" key="10">
    <source>
        <dbReference type="EMBL" id="KAL3891844.1"/>
    </source>
</evidence>
<protein>
    <submittedName>
        <fullName evidence="10">Uncharacterized protein</fullName>
    </submittedName>
</protein>
<feature type="repeat" description="NHL" evidence="7">
    <location>
        <begin position="587"/>
        <end position="618"/>
    </location>
</feature>
<dbReference type="SMART" id="SM00336">
    <property type="entry name" value="BBOX"/>
    <property type="match status" value="1"/>
</dbReference>
<evidence type="ECO:0000259" key="9">
    <source>
        <dbReference type="PROSITE" id="PS50119"/>
    </source>
</evidence>
<dbReference type="SMART" id="SM00184">
    <property type="entry name" value="RING"/>
    <property type="match status" value="1"/>
</dbReference>
<gene>
    <name evidence="10" type="ORF">ACJMK2_004089</name>
</gene>
<dbReference type="PROSITE" id="PS50119">
    <property type="entry name" value="ZF_BBOX"/>
    <property type="match status" value="2"/>
</dbReference>
<reference evidence="10 11" key="1">
    <citation type="submission" date="2024-11" db="EMBL/GenBank/DDBJ databases">
        <title>Chromosome-level genome assembly of the freshwater bivalve Anodonta woodiana.</title>
        <authorList>
            <person name="Chen X."/>
        </authorList>
    </citation>
    <scope>NUCLEOTIDE SEQUENCE [LARGE SCALE GENOMIC DNA]</scope>
    <source>
        <strain evidence="10">MN2024</strain>
        <tissue evidence="10">Gills</tissue>
    </source>
</reference>
<dbReference type="Gene3D" id="3.30.160.60">
    <property type="entry name" value="Classic Zinc Finger"/>
    <property type="match status" value="1"/>
</dbReference>
<comment type="caution">
    <text evidence="10">The sequence shown here is derived from an EMBL/GenBank/DDBJ whole genome shotgun (WGS) entry which is preliminary data.</text>
</comment>
<keyword evidence="4 6" id="KW-0863">Zinc-finger</keyword>
<feature type="domain" description="B box-type" evidence="9">
    <location>
        <begin position="98"/>
        <end position="147"/>
    </location>
</feature>
<dbReference type="InterPro" id="IPR001258">
    <property type="entry name" value="NHL_repeat"/>
</dbReference>
<dbReference type="Pfam" id="PF06739">
    <property type="entry name" value="SBBP"/>
    <property type="match status" value="1"/>
</dbReference>
<dbReference type="InterPro" id="IPR013083">
    <property type="entry name" value="Znf_RING/FYVE/PHD"/>
</dbReference>
<dbReference type="InterPro" id="IPR047153">
    <property type="entry name" value="TRIM45/56/19-like"/>
</dbReference>
<keyword evidence="3" id="KW-0677">Repeat</keyword>
<dbReference type="Pfam" id="PF13445">
    <property type="entry name" value="zf-RING_UBOX"/>
    <property type="match status" value="1"/>
</dbReference>
<sequence>MATAVIDYSYKDNNGCSICLDGFSSPRQLPCLHSFCEHCLRDYITQKASSTDKTFQEFMCPVCRAITRPTNKECPVTEWASLFPNSPFPLVNKSKVERSCEVCLNSSDSSNNVAKKFCIVCEEFMCENCAEYHKKMKMTKGHQLITTDDLENNPENRVRFREGFGCYEHDSEDIKFYCRSHETACCSTCSFLHHKSCQNVLELKQSLPGLLKEMNTQTIMEQMQKLEAHLKEFMKTNESNISILESYVNSLSVQIGDIRKKLNALLDDIEKMVKLEGNRIYKEWLIRKEEQNHQCQSLISAIRNSQALVETVSQYGSDTQKFLVNSKTMTQLYSYSDRIRETFEIVDTIKIRLDLDSNLKAVLSKDAITLMKIACQEEAKDLHCSCLMIPLQQQHVELSRVIDVHRPGLISPMFFGIVHLPNGCIVLADAKNKACYLYDSTYNFIASHTLPGNPAGLCLIGGNEVAITLTDTKSVQFLSLRDRSIVDTGTVSTKYKCFGVGTITLEEILVSGHCGARGGSGKCYWSVITRNGNVKIHHEFDCPRTYNAYAALDVSKSRVYISVSGGNAVYCYGLTDGKKHFIYLSSDLKYPTGVAVDRDGSVYVVGNGSNNIHKLSPKGVVLQVITSGVPDKPTGISFSDIRDHFIITNTGGMCSKLHYFEYKKHMS</sequence>
<dbReference type="CDD" id="cd19757">
    <property type="entry name" value="Bbox1"/>
    <property type="match status" value="1"/>
</dbReference>
<evidence type="ECO:0000256" key="6">
    <source>
        <dbReference type="PROSITE-ProRule" id="PRU00024"/>
    </source>
</evidence>
<dbReference type="Gene3D" id="2.120.10.30">
    <property type="entry name" value="TolB, C-terminal domain"/>
    <property type="match status" value="1"/>
</dbReference>
<evidence type="ECO:0000256" key="1">
    <source>
        <dbReference type="ARBA" id="ARBA00022553"/>
    </source>
</evidence>
<keyword evidence="2" id="KW-0479">Metal-binding</keyword>
<dbReference type="SUPFAM" id="SSF57850">
    <property type="entry name" value="RING/U-box"/>
    <property type="match status" value="1"/>
</dbReference>
<dbReference type="InterPro" id="IPR011042">
    <property type="entry name" value="6-blade_b-propeller_TolB-like"/>
</dbReference>
<dbReference type="Gene3D" id="3.30.40.10">
    <property type="entry name" value="Zinc/RING finger domain, C3HC4 (zinc finger)"/>
    <property type="match status" value="1"/>
</dbReference>
<evidence type="ECO:0000313" key="11">
    <source>
        <dbReference type="Proteomes" id="UP001634394"/>
    </source>
</evidence>
<dbReference type="InterPro" id="IPR027370">
    <property type="entry name" value="Znf-RING_euk"/>
</dbReference>
<proteinExistence type="predicted"/>
<dbReference type="InterPro" id="IPR017907">
    <property type="entry name" value="Znf_RING_CS"/>
</dbReference>
<dbReference type="InterPro" id="IPR010620">
    <property type="entry name" value="SBBP_repeat"/>
</dbReference>
<dbReference type="SUPFAM" id="SSF101898">
    <property type="entry name" value="NHL repeat"/>
    <property type="match status" value="1"/>
</dbReference>
<feature type="domain" description="RING-type" evidence="8">
    <location>
        <begin position="16"/>
        <end position="64"/>
    </location>
</feature>
<dbReference type="PANTHER" id="PTHR25462:SF296">
    <property type="entry name" value="MEIOTIC P26, ISOFORM F"/>
    <property type="match status" value="1"/>
</dbReference>
<evidence type="ECO:0000256" key="3">
    <source>
        <dbReference type="ARBA" id="ARBA00022737"/>
    </source>
</evidence>
<dbReference type="PROSITE" id="PS51125">
    <property type="entry name" value="NHL"/>
    <property type="match status" value="1"/>
</dbReference>
<feature type="domain" description="B box-type" evidence="9">
    <location>
        <begin position="161"/>
        <end position="203"/>
    </location>
</feature>
<dbReference type="AlphaFoldDB" id="A0ABD3Y059"/>
<dbReference type="Proteomes" id="UP001634394">
    <property type="component" value="Unassembled WGS sequence"/>
</dbReference>
<evidence type="ECO:0000256" key="7">
    <source>
        <dbReference type="PROSITE-ProRule" id="PRU00504"/>
    </source>
</evidence>
<dbReference type="GO" id="GO:0008270">
    <property type="term" value="F:zinc ion binding"/>
    <property type="evidence" value="ECO:0007669"/>
    <property type="project" value="UniProtKB-KW"/>
</dbReference>
<evidence type="ECO:0000256" key="5">
    <source>
        <dbReference type="ARBA" id="ARBA00022833"/>
    </source>
</evidence>
<dbReference type="PANTHER" id="PTHR25462">
    <property type="entry name" value="BONUS, ISOFORM C-RELATED"/>
    <property type="match status" value="1"/>
</dbReference>
<name>A0ABD3Y059_SINWO</name>
<keyword evidence="1" id="KW-0597">Phosphoprotein</keyword>
<evidence type="ECO:0000259" key="8">
    <source>
        <dbReference type="PROSITE" id="PS50089"/>
    </source>
</evidence>
<keyword evidence="5" id="KW-0862">Zinc</keyword>
<evidence type="ECO:0000256" key="2">
    <source>
        <dbReference type="ARBA" id="ARBA00022723"/>
    </source>
</evidence>
<dbReference type="InterPro" id="IPR000315">
    <property type="entry name" value="Znf_B-box"/>
</dbReference>
<keyword evidence="11" id="KW-1185">Reference proteome</keyword>
<dbReference type="InterPro" id="IPR001841">
    <property type="entry name" value="Znf_RING"/>
</dbReference>
<evidence type="ECO:0000256" key="4">
    <source>
        <dbReference type="ARBA" id="ARBA00022771"/>
    </source>
</evidence>
<organism evidence="10 11">
    <name type="scientific">Sinanodonta woodiana</name>
    <name type="common">Chinese pond mussel</name>
    <name type="synonym">Anodonta woodiana</name>
    <dbReference type="NCBI Taxonomy" id="1069815"/>
    <lineage>
        <taxon>Eukaryota</taxon>
        <taxon>Metazoa</taxon>
        <taxon>Spiralia</taxon>
        <taxon>Lophotrochozoa</taxon>
        <taxon>Mollusca</taxon>
        <taxon>Bivalvia</taxon>
        <taxon>Autobranchia</taxon>
        <taxon>Heteroconchia</taxon>
        <taxon>Palaeoheterodonta</taxon>
        <taxon>Unionida</taxon>
        <taxon>Unionoidea</taxon>
        <taxon>Unionidae</taxon>
        <taxon>Unioninae</taxon>
        <taxon>Sinanodonta</taxon>
    </lineage>
</organism>
<dbReference type="EMBL" id="JBJQND010000001">
    <property type="protein sequence ID" value="KAL3891844.1"/>
    <property type="molecule type" value="Genomic_DNA"/>
</dbReference>
<accession>A0ABD3Y059</accession>
<dbReference type="PROSITE" id="PS50089">
    <property type="entry name" value="ZF_RING_2"/>
    <property type="match status" value="1"/>
</dbReference>